<dbReference type="PANTHER" id="PTHR12818:SF0">
    <property type="entry name" value="TRNA (ADENINE(37)-N6)-METHYLTRANSFERASE"/>
    <property type="match status" value="1"/>
</dbReference>
<protein>
    <recommendedName>
        <fullName evidence="4">TsaA-like domain-containing protein</fullName>
    </recommendedName>
</protein>
<dbReference type="ExpressionAtlas" id="A0A2K3CXE9">
    <property type="expression patterns" value="baseline"/>
</dbReference>
<dbReference type="InterPro" id="IPR036413">
    <property type="entry name" value="YaeB-like_sf"/>
</dbReference>
<dbReference type="PANTHER" id="PTHR12818">
    <property type="entry name" value="TRNA (ADENINE(37)-N6)-METHYLTRANSFERASE"/>
    <property type="match status" value="1"/>
</dbReference>
<feature type="compositionally biased region" description="Low complexity" evidence="3">
    <location>
        <begin position="122"/>
        <end position="135"/>
    </location>
</feature>
<dbReference type="Pfam" id="PF01980">
    <property type="entry name" value="TrmO_N"/>
    <property type="match status" value="1"/>
</dbReference>
<evidence type="ECO:0000313" key="6">
    <source>
        <dbReference type="Proteomes" id="UP000006906"/>
    </source>
</evidence>
<evidence type="ECO:0000256" key="2">
    <source>
        <dbReference type="ARBA" id="ARBA00033753"/>
    </source>
</evidence>
<dbReference type="NCBIfam" id="TIGR00104">
    <property type="entry name" value="tRNA_TsaA"/>
    <property type="match status" value="1"/>
</dbReference>
<feature type="compositionally biased region" description="Low complexity" evidence="3">
    <location>
        <begin position="93"/>
        <end position="105"/>
    </location>
</feature>
<feature type="region of interest" description="Disordered" evidence="3">
    <location>
        <begin position="86"/>
        <end position="136"/>
    </location>
</feature>
<feature type="compositionally biased region" description="Acidic residues" evidence="3">
    <location>
        <begin position="108"/>
        <end position="121"/>
    </location>
</feature>
<dbReference type="OrthoDB" id="4882at2759"/>
<reference evidence="5 6" key="1">
    <citation type="journal article" date="2007" name="Science">
        <title>The Chlamydomonas genome reveals the evolution of key animal and plant functions.</title>
        <authorList>
            <person name="Merchant S.S."/>
            <person name="Prochnik S.E."/>
            <person name="Vallon O."/>
            <person name="Harris E.H."/>
            <person name="Karpowicz S.J."/>
            <person name="Witman G.B."/>
            <person name="Terry A."/>
            <person name="Salamov A."/>
            <person name="Fritz-Laylin L.K."/>
            <person name="Marechal-Drouard L."/>
            <person name="Marshall W.F."/>
            <person name="Qu L.H."/>
            <person name="Nelson D.R."/>
            <person name="Sanderfoot A.A."/>
            <person name="Spalding M.H."/>
            <person name="Kapitonov V.V."/>
            <person name="Ren Q."/>
            <person name="Ferris P."/>
            <person name="Lindquist E."/>
            <person name="Shapiro H."/>
            <person name="Lucas S.M."/>
            <person name="Grimwood J."/>
            <person name="Schmutz J."/>
            <person name="Cardol P."/>
            <person name="Cerutti H."/>
            <person name="Chanfreau G."/>
            <person name="Chen C.L."/>
            <person name="Cognat V."/>
            <person name="Croft M.T."/>
            <person name="Dent R."/>
            <person name="Dutcher S."/>
            <person name="Fernandez E."/>
            <person name="Fukuzawa H."/>
            <person name="Gonzalez-Ballester D."/>
            <person name="Gonzalez-Halphen D."/>
            <person name="Hallmann A."/>
            <person name="Hanikenne M."/>
            <person name="Hippler M."/>
            <person name="Inwood W."/>
            <person name="Jabbari K."/>
            <person name="Kalanon M."/>
            <person name="Kuras R."/>
            <person name="Lefebvre P.A."/>
            <person name="Lemaire S.D."/>
            <person name="Lobanov A.V."/>
            <person name="Lohr M."/>
            <person name="Manuell A."/>
            <person name="Meier I."/>
            <person name="Mets L."/>
            <person name="Mittag M."/>
            <person name="Mittelmeier T."/>
            <person name="Moroney J.V."/>
            <person name="Moseley J."/>
            <person name="Napoli C."/>
            <person name="Nedelcu A.M."/>
            <person name="Niyogi K."/>
            <person name="Novoselov S.V."/>
            <person name="Paulsen I.T."/>
            <person name="Pazour G."/>
            <person name="Purton S."/>
            <person name="Ral J.P."/>
            <person name="Riano-Pachon D.M."/>
            <person name="Riekhof W."/>
            <person name="Rymarquis L."/>
            <person name="Schroda M."/>
            <person name="Stern D."/>
            <person name="Umen J."/>
            <person name="Willows R."/>
            <person name="Wilson N."/>
            <person name="Zimmer S.L."/>
            <person name="Allmer J."/>
            <person name="Balk J."/>
            <person name="Bisova K."/>
            <person name="Chen C.J."/>
            <person name="Elias M."/>
            <person name="Gendler K."/>
            <person name="Hauser C."/>
            <person name="Lamb M.R."/>
            <person name="Ledford H."/>
            <person name="Long J.C."/>
            <person name="Minagawa J."/>
            <person name="Page M.D."/>
            <person name="Pan J."/>
            <person name="Pootakham W."/>
            <person name="Roje S."/>
            <person name="Rose A."/>
            <person name="Stahlberg E."/>
            <person name="Terauchi A.M."/>
            <person name="Yang P."/>
            <person name="Ball S."/>
            <person name="Bowler C."/>
            <person name="Dieckmann C.L."/>
            <person name="Gladyshev V.N."/>
            <person name="Green P."/>
            <person name="Jorgensen R."/>
            <person name="Mayfield S."/>
            <person name="Mueller-Roeber B."/>
            <person name="Rajamani S."/>
            <person name="Sayre R.T."/>
            <person name="Brokstein P."/>
            <person name="Dubchak I."/>
            <person name="Goodstein D."/>
            <person name="Hornick L."/>
            <person name="Huang Y.W."/>
            <person name="Jhaveri J."/>
            <person name="Luo Y."/>
            <person name="Martinez D."/>
            <person name="Ngau W.C."/>
            <person name="Otillar B."/>
            <person name="Poliakov A."/>
            <person name="Porter A."/>
            <person name="Szajkowski L."/>
            <person name="Werner G."/>
            <person name="Zhou K."/>
            <person name="Grigoriev I.V."/>
            <person name="Rokhsar D.S."/>
            <person name="Grossman A.R."/>
        </authorList>
    </citation>
    <scope>NUCLEOTIDE SEQUENCE [LARGE SCALE GENOMIC DNA]</scope>
    <source>
        <strain evidence="6">CC-503</strain>
    </source>
</reference>
<dbReference type="RefSeq" id="XP_042916714.1">
    <property type="nucleotide sequence ID" value="XM_043070041.1"/>
</dbReference>
<dbReference type="FunFam" id="2.40.30.70:FF:000003">
    <property type="entry name" value="tRNA (Adenine(37)-N6)-methyltransferase isoform A"/>
    <property type="match status" value="1"/>
</dbReference>
<dbReference type="GeneID" id="5721564"/>
<sequence length="476" mass="49499">MGWDRQGVLERCAVSAATAWGFYLMARFVNHRWHMTALEAQLVEAQAALEHERSKRKADRVGRIRAEQELRTAKVQLQQLQLQAQGQQGQGEQGAAEAAAGAAAGEGEREDAEAEDVDADGDTGTSTGAAANSTGRLLDDRKRAAAAAALAAAGAAMPAFPFRPIGHLQSVFSERNGTPRQPQLVPAARSRLVLSPSVPAACLEGIEQYSHVWVLYVFHANTDLAKYLSPDRSGLKAKIHVPRLNGGRMGVLATRSPHRPSPIGLSTARVVGVENGCLVLGGADIVDGSPVLDIKPYVPFCDCLAAATAPAWVQAEADDEPLAVGEVVVGAGARAALTSAWAARRELYGRKGGHGPMYGSAEEYLQLVQQVLSRDIRSVNQRLNVKPIHPTAAATATATATAGGAAAAVAPANPGSHPNPGVSGAAAAAGGGTAAAGQYHVVLENIYISYDIDPGSGAVQVRDAWVDPITAGLVKA</sequence>
<dbReference type="InParanoid" id="A0A2K3CXE9"/>
<dbReference type="InterPro" id="IPR036414">
    <property type="entry name" value="YaeB_N_sf"/>
</dbReference>
<dbReference type="InterPro" id="IPR023370">
    <property type="entry name" value="TrmO-like_N"/>
</dbReference>
<dbReference type="KEGG" id="cre:CHLRE_14g613450v5"/>
<name>A0A2K3CXE9_CHLRE</name>
<comment type="similarity">
    <text evidence="2">Belongs to the tRNA methyltransferase O family.</text>
</comment>
<evidence type="ECO:0000256" key="3">
    <source>
        <dbReference type="SAM" id="MobiDB-lite"/>
    </source>
</evidence>
<dbReference type="Gene3D" id="2.40.30.70">
    <property type="entry name" value="YaeB-like"/>
    <property type="match status" value="1"/>
</dbReference>
<dbReference type="SUPFAM" id="SSF118196">
    <property type="entry name" value="YaeB-like"/>
    <property type="match status" value="1"/>
</dbReference>
<evidence type="ECO:0000256" key="1">
    <source>
        <dbReference type="ARBA" id="ARBA00022691"/>
    </source>
</evidence>
<accession>A0A2K3CXE9</accession>
<dbReference type="CDD" id="cd09281">
    <property type="entry name" value="UPF0066"/>
    <property type="match status" value="1"/>
</dbReference>
<proteinExistence type="inferred from homology"/>
<keyword evidence="1" id="KW-0949">S-adenosyl-L-methionine</keyword>
<dbReference type="AlphaFoldDB" id="A0A2K3CXE9"/>
<keyword evidence="6" id="KW-1185">Reference proteome</keyword>
<dbReference type="Gramene" id="PNW72964">
    <property type="protein sequence ID" value="PNW72964"/>
    <property type="gene ID" value="CHLRE_14g613450v5"/>
</dbReference>
<dbReference type="InterPro" id="IPR040372">
    <property type="entry name" value="YaeB-like"/>
</dbReference>
<dbReference type="OMA" id="LYVFHAN"/>
<organism evidence="5 6">
    <name type="scientific">Chlamydomonas reinhardtii</name>
    <name type="common">Chlamydomonas smithii</name>
    <dbReference type="NCBI Taxonomy" id="3055"/>
    <lineage>
        <taxon>Eukaryota</taxon>
        <taxon>Viridiplantae</taxon>
        <taxon>Chlorophyta</taxon>
        <taxon>core chlorophytes</taxon>
        <taxon>Chlorophyceae</taxon>
        <taxon>CS clade</taxon>
        <taxon>Chlamydomonadales</taxon>
        <taxon>Chlamydomonadaceae</taxon>
        <taxon>Chlamydomonas</taxon>
    </lineage>
</organism>
<feature type="domain" description="TsaA-like" evidence="4">
    <location>
        <begin position="162"/>
        <end position="306"/>
    </location>
</feature>
<evidence type="ECO:0000313" key="5">
    <source>
        <dbReference type="EMBL" id="PNW72964.1"/>
    </source>
</evidence>
<dbReference type="EMBL" id="CM008975">
    <property type="protein sequence ID" value="PNW72964.1"/>
    <property type="molecule type" value="Genomic_DNA"/>
</dbReference>
<evidence type="ECO:0000259" key="4">
    <source>
        <dbReference type="PROSITE" id="PS51668"/>
    </source>
</evidence>
<dbReference type="PROSITE" id="PS51668">
    <property type="entry name" value="TSAA_2"/>
    <property type="match status" value="1"/>
</dbReference>
<gene>
    <name evidence="5" type="ORF">CHLRE_14g613450v5</name>
</gene>
<dbReference type="Proteomes" id="UP000006906">
    <property type="component" value="Chromosome 14"/>
</dbReference>